<protein>
    <submittedName>
        <fullName evidence="1">Uncharacterized protein</fullName>
    </submittedName>
</protein>
<gene>
    <name evidence="1" type="ORF">O6H91_11G107600</name>
</gene>
<proteinExistence type="predicted"/>
<name>A0ACC2CCU3_DIPCM</name>
<keyword evidence="2" id="KW-1185">Reference proteome</keyword>
<organism evidence="1 2">
    <name type="scientific">Diphasiastrum complanatum</name>
    <name type="common">Issler's clubmoss</name>
    <name type="synonym">Lycopodium complanatum</name>
    <dbReference type="NCBI Taxonomy" id="34168"/>
    <lineage>
        <taxon>Eukaryota</taxon>
        <taxon>Viridiplantae</taxon>
        <taxon>Streptophyta</taxon>
        <taxon>Embryophyta</taxon>
        <taxon>Tracheophyta</taxon>
        <taxon>Lycopodiopsida</taxon>
        <taxon>Lycopodiales</taxon>
        <taxon>Lycopodiaceae</taxon>
        <taxon>Lycopodioideae</taxon>
        <taxon>Diphasiastrum</taxon>
    </lineage>
</organism>
<dbReference type="Proteomes" id="UP001162992">
    <property type="component" value="Chromosome 11"/>
</dbReference>
<accession>A0ACC2CCU3</accession>
<sequence length="341" mass="38688">MDGEDYLDRVLRLGGLQKRRRSYINGSHINNSAGVDVITTASKSHDQAESGHRNHYAACGNHEEAQSSHRNDYAASAGDHDKAESRHRNHHSGVRVGDYEEADMDAAATAEIGRGNGDEQMGEGMNVVVADAEIRPEVQQAVITQEGQEMRRHLVHWVDTDPYGRIQMHKRPRPGPKKTSNTYKGVAEYRRNSKWEAYIWLHDDEKLKVMGVFKRPRVEIRAGEKQRNQLPLGTWCSPEKAARMENARRVGAAAAEGNEIEVEKRTEVDLEDEKMKEAQEDLDLARRGTHLSEHTEDYYSELEREATETLMTFKTHFDRNQSPKMDLVDLSNSPTPLPILP</sequence>
<dbReference type="EMBL" id="CM055102">
    <property type="protein sequence ID" value="KAJ7539752.1"/>
    <property type="molecule type" value="Genomic_DNA"/>
</dbReference>
<reference evidence="2" key="1">
    <citation type="journal article" date="2024" name="Proc. Natl. Acad. Sci. U.S.A.">
        <title>Extraordinary preservation of gene collinearity over three hundred million years revealed in homosporous lycophytes.</title>
        <authorList>
            <person name="Li C."/>
            <person name="Wickell D."/>
            <person name="Kuo L.Y."/>
            <person name="Chen X."/>
            <person name="Nie B."/>
            <person name="Liao X."/>
            <person name="Peng D."/>
            <person name="Ji J."/>
            <person name="Jenkins J."/>
            <person name="Williams M."/>
            <person name="Shu S."/>
            <person name="Plott C."/>
            <person name="Barry K."/>
            <person name="Rajasekar S."/>
            <person name="Grimwood J."/>
            <person name="Han X."/>
            <person name="Sun S."/>
            <person name="Hou Z."/>
            <person name="He W."/>
            <person name="Dai G."/>
            <person name="Sun C."/>
            <person name="Schmutz J."/>
            <person name="Leebens-Mack J.H."/>
            <person name="Li F.W."/>
            <person name="Wang L."/>
        </authorList>
    </citation>
    <scope>NUCLEOTIDE SEQUENCE [LARGE SCALE GENOMIC DNA]</scope>
    <source>
        <strain evidence="2">cv. PW_Plant_1</strain>
    </source>
</reference>
<comment type="caution">
    <text evidence="1">The sequence shown here is derived from an EMBL/GenBank/DDBJ whole genome shotgun (WGS) entry which is preliminary data.</text>
</comment>
<evidence type="ECO:0000313" key="2">
    <source>
        <dbReference type="Proteomes" id="UP001162992"/>
    </source>
</evidence>
<evidence type="ECO:0000313" key="1">
    <source>
        <dbReference type="EMBL" id="KAJ7539752.1"/>
    </source>
</evidence>